<keyword evidence="2" id="KW-1185">Reference proteome</keyword>
<name>A0ABR6HPX1_9RHOB</name>
<proteinExistence type="predicted"/>
<organism evidence="1 2">
    <name type="scientific">Limimaricola variabilis</name>
    <dbReference type="NCBI Taxonomy" id="1492771"/>
    <lineage>
        <taxon>Bacteria</taxon>
        <taxon>Pseudomonadati</taxon>
        <taxon>Pseudomonadota</taxon>
        <taxon>Alphaproteobacteria</taxon>
        <taxon>Rhodobacterales</taxon>
        <taxon>Paracoccaceae</taxon>
        <taxon>Limimaricola</taxon>
    </lineage>
</organism>
<dbReference type="Proteomes" id="UP000576152">
    <property type="component" value="Unassembled WGS sequence"/>
</dbReference>
<comment type="caution">
    <text evidence="1">The sequence shown here is derived from an EMBL/GenBank/DDBJ whole genome shotgun (WGS) entry which is preliminary data.</text>
</comment>
<dbReference type="RefSeq" id="WP_183472710.1">
    <property type="nucleotide sequence ID" value="NZ_JACIBX010000007.1"/>
</dbReference>
<sequence>MTENLPDPHTDLSGLSPADWQAQLDRIGEEFGYYEPLGQHHAALFIDAGPRLLVTFETRDSIRRRPRALPRGFEMLARTGWSLLVLIADDEGWFRSPRVWGYVDRLVDEGFFEDFERVLFHGHHACGYAAAAYSVASPGARVLALRPMATLDPAIAGWDRRHLAARRLDFTSRFGYAPDMVDAAAKVTLIHDPRHAADSIHAALYRRPNVVALPAFNAGSRIEPVLDQIGAMPELLELAMEDRLDRAAFAKIWRGRRGNPLYLRGLLRQLEQADRPAQVARLCRHGITTPEAKHYARRLEALIGADPAETRVLTRSA</sequence>
<protein>
    <recommendedName>
        <fullName evidence="3">Phosphoadenosine phosphosulfate reductase</fullName>
    </recommendedName>
</protein>
<evidence type="ECO:0000313" key="2">
    <source>
        <dbReference type="Proteomes" id="UP000576152"/>
    </source>
</evidence>
<accession>A0ABR6HPX1</accession>
<evidence type="ECO:0000313" key="1">
    <source>
        <dbReference type="EMBL" id="MBB3712481.1"/>
    </source>
</evidence>
<evidence type="ECO:0008006" key="3">
    <source>
        <dbReference type="Google" id="ProtNLM"/>
    </source>
</evidence>
<gene>
    <name evidence="1" type="ORF">FHS00_002069</name>
</gene>
<reference evidence="1 2" key="1">
    <citation type="submission" date="2020-08" db="EMBL/GenBank/DDBJ databases">
        <title>Genomic Encyclopedia of Type Strains, Phase III (KMG-III): the genomes of soil and plant-associated and newly described type strains.</title>
        <authorList>
            <person name="Whitman W."/>
        </authorList>
    </citation>
    <scope>NUCLEOTIDE SEQUENCE [LARGE SCALE GENOMIC DNA]</scope>
    <source>
        <strain evidence="1 2">CECT 8572</strain>
    </source>
</reference>
<dbReference type="EMBL" id="JACIBX010000007">
    <property type="protein sequence ID" value="MBB3712481.1"/>
    <property type="molecule type" value="Genomic_DNA"/>
</dbReference>